<dbReference type="AlphaFoldDB" id="A0A5B8XET7"/>
<dbReference type="RefSeq" id="WP_146820678.1">
    <property type="nucleotide sequence ID" value="NZ_CP029077.1"/>
</dbReference>
<evidence type="ECO:0000313" key="3">
    <source>
        <dbReference type="Proteomes" id="UP000321934"/>
    </source>
</evidence>
<keyword evidence="1" id="KW-0472">Membrane</keyword>
<feature type="transmembrane region" description="Helical" evidence="1">
    <location>
        <begin position="71"/>
        <end position="93"/>
    </location>
</feature>
<keyword evidence="1" id="KW-0812">Transmembrane</keyword>
<sequence>MLLYYFCDTINFIAIIIMLLVFCSACDTDNAKGLHQSAKINIYIAIISSALHLYNYYYIKKITLASLIKLSLSIAISAAVFSVIIEILAIYLIDEDCKSTKVVKIKKIIHSKDSIGRVDNYTQPKDKNNEYIPDIFDSITSDIMYFSAKTQNDSKILDSIGNKIGKK</sequence>
<accession>A0A5B8XET7</accession>
<protein>
    <submittedName>
        <fullName evidence="2">Uncharacterized protein</fullName>
    </submittedName>
</protein>
<feature type="transmembrane region" description="Helical" evidence="1">
    <location>
        <begin position="12"/>
        <end position="28"/>
    </location>
</feature>
<name>A0A5B8XET7_9RICK</name>
<evidence type="ECO:0000313" key="2">
    <source>
        <dbReference type="EMBL" id="QED23405.1"/>
    </source>
</evidence>
<proteinExistence type="predicted"/>
<gene>
    <name evidence="2" type="ORF">Deia_00611</name>
</gene>
<evidence type="ECO:0000256" key="1">
    <source>
        <dbReference type="SAM" id="Phobius"/>
    </source>
</evidence>
<keyword evidence="1" id="KW-1133">Transmembrane helix</keyword>
<organism evidence="2 3">
    <name type="scientific">Candidatus Deianiraea vastatrix</name>
    <dbReference type="NCBI Taxonomy" id="2163644"/>
    <lineage>
        <taxon>Bacteria</taxon>
        <taxon>Pseudomonadati</taxon>
        <taxon>Pseudomonadota</taxon>
        <taxon>Alphaproteobacteria</taxon>
        <taxon>Rickettsiales</taxon>
        <taxon>Candidatus Deianiraeaceae</taxon>
        <taxon>Candidatus Deianiraea</taxon>
    </lineage>
</organism>
<dbReference type="Proteomes" id="UP000321934">
    <property type="component" value="Chromosome"/>
</dbReference>
<reference evidence="2 3" key="1">
    <citation type="journal article" date="2019" name="ISME J.">
        <title>Deianiraea, an extracellular bacterium associated with the ciliate Paramecium, suggests an alternative scenario for the evolution of Rickettsiales.</title>
        <authorList>
            <person name="Castelli M."/>
            <person name="Sabaneyeva E."/>
            <person name="Lanzoni O."/>
            <person name="Lebedeva N."/>
            <person name="Floriano A.M."/>
            <person name="Gaiarsa S."/>
            <person name="Benken K."/>
            <person name="Modeo L."/>
            <person name="Bandi C."/>
            <person name="Potekhin A."/>
            <person name="Sassera D."/>
            <person name="Petroni G."/>
        </authorList>
    </citation>
    <scope>NUCLEOTIDE SEQUENCE [LARGE SCALE GENOMIC DNA]</scope>
    <source>
        <strain evidence="2">CyL4-1</strain>
    </source>
</reference>
<feature type="transmembrane region" description="Helical" evidence="1">
    <location>
        <begin position="40"/>
        <end position="59"/>
    </location>
</feature>
<keyword evidence="3" id="KW-1185">Reference proteome</keyword>
<dbReference type="EMBL" id="CP029077">
    <property type="protein sequence ID" value="QED23405.1"/>
    <property type="molecule type" value="Genomic_DNA"/>
</dbReference>